<evidence type="ECO:0000256" key="1">
    <source>
        <dbReference type="SAM" id="SignalP"/>
    </source>
</evidence>
<dbReference type="EMBL" id="CP150637">
    <property type="protein sequence ID" value="WZW87652.1"/>
    <property type="molecule type" value="Genomic_DNA"/>
</dbReference>
<dbReference type="Pfam" id="PF04170">
    <property type="entry name" value="NlpE"/>
    <property type="match status" value="1"/>
</dbReference>
<dbReference type="PROSITE" id="PS51257">
    <property type="entry name" value="PROKAR_LIPOPROTEIN"/>
    <property type="match status" value="1"/>
</dbReference>
<feature type="chain" id="PRO_5045703211" evidence="1">
    <location>
        <begin position="24"/>
        <end position="158"/>
    </location>
</feature>
<name>A0ABZ3BZX0_9GAMM</name>
<gene>
    <name evidence="2" type="ORF">WMO13_09845</name>
</gene>
<keyword evidence="1" id="KW-0732">Signal</keyword>
<dbReference type="Gene3D" id="2.40.128.640">
    <property type="match status" value="1"/>
</dbReference>
<dbReference type="RefSeq" id="WP_026879594.1">
    <property type="nucleotide sequence ID" value="NZ_CP150637.1"/>
</dbReference>
<dbReference type="Proteomes" id="UP001449178">
    <property type="component" value="Chromosome"/>
</dbReference>
<feature type="signal peptide" evidence="1">
    <location>
        <begin position="1"/>
        <end position="23"/>
    </location>
</feature>
<reference evidence="2 3" key="1">
    <citation type="submission" date="2024-03" db="EMBL/GenBank/DDBJ databases">
        <title>Complete Genome Sequence and Annotation of Ignatzschineria larvae DSM 13226.</title>
        <authorList>
            <person name="Cantrell E."/>
            <person name="Burcham Z.M."/>
        </authorList>
    </citation>
    <scope>NUCLEOTIDE SEQUENCE [LARGE SCALE GENOMIC DNA]</scope>
    <source>
        <strain evidence="2 3">DSM 13226</strain>
    </source>
</reference>
<evidence type="ECO:0000313" key="2">
    <source>
        <dbReference type="EMBL" id="WZW87652.1"/>
    </source>
</evidence>
<keyword evidence="3" id="KW-1185">Reference proteome</keyword>
<dbReference type="InterPro" id="IPR007298">
    <property type="entry name" value="Cu-R_lipoprotein_NlpE"/>
</dbReference>
<accession>A0ABZ3BZX0</accession>
<protein>
    <submittedName>
        <fullName evidence="2">Copper resistance protein NlpE</fullName>
    </submittedName>
</protein>
<sequence>MKKKLILALSATLLLAACGDDKAKEVTPAEVDANSVEFSSEHTAQNSLDYAGVYKGQYPCADCSGIDVELTLDYNGNYDLKQTYLDVKGKNETFNESGRFTWNKEGQVVTLEGTDGGPDGQLRFFVGENILFPANKEGKRIENEGPFDYNLQKVLPEG</sequence>
<organism evidence="2 3">
    <name type="scientific">Ignatzschineria larvae DSM 13226</name>
    <dbReference type="NCBI Taxonomy" id="1111732"/>
    <lineage>
        <taxon>Bacteria</taxon>
        <taxon>Pseudomonadati</taxon>
        <taxon>Pseudomonadota</taxon>
        <taxon>Gammaproteobacteria</taxon>
        <taxon>Cardiobacteriales</taxon>
        <taxon>Ignatzschineriaceae</taxon>
        <taxon>Ignatzschineria</taxon>
    </lineage>
</organism>
<proteinExistence type="predicted"/>
<evidence type="ECO:0000313" key="3">
    <source>
        <dbReference type="Proteomes" id="UP001449178"/>
    </source>
</evidence>